<dbReference type="EMBL" id="PTJA01000004">
    <property type="protein sequence ID" value="PPK81648.1"/>
    <property type="molecule type" value="Genomic_DNA"/>
</dbReference>
<dbReference type="RefSeq" id="WP_104436727.1">
    <property type="nucleotide sequence ID" value="NZ_PTJA01000004.1"/>
</dbReference>
<dbReference type="InterPro" id="IPR001387">
    <property type="entry name" value="Cro/C1-type_HTH"/>
</dbReference>
<organism evidence="2 3">
    <name type="scientific">Lacrimispora xylanisolvens</name>
    <dbReference type="NCBI Taxonomy" id="384636"/>
    <lineage>
        <taxon>Bacteria</taxon>
        <taxon>Bacillati</taxon>
        <taxon>Bacillota</taxon>
        <taxon>Clostridia</taxon>
        <taxon>Lachnospirales</taxon>
        <taxon>Lachnospiraceae</taxon>
        <taxon>Lacrimispora</taxon>
    </lineage>
</organism>
<dbReference type="Pfam" id="PF01381">
    <property type="entry name" value="HTH_3"/>
    <property type="match status" value="1"/>
</dbReference>
<dbReference type="SMART" id="SM00530">
    <property type="entry name" value="HTH_XRE"/>
    <property type="match status" value="1"/>
</dbReference>
<dbReference type="AlphaFoldDB" id="A0A2S6HUY7"/>
<dbReference type="InterPro" id="IPR010982">
    <property type="entry name" value="Lambda_DNA-bd_dom_sf"/>
</dbReference>
<dbReference type="GO" id="GO:0003677">
    <property type="term" value="F:DNA binding"/>
    <property type="evidence" value="ECO:0007669"/>
    <property type="project" value="InterPro"/>
</dbReference>
<gene>
    <name evidence="2" type="ORF">BXY41_104451</name>
</gene>
<evidence type="ECO:0000259" key="1">
    <source>
        <dbReference type="PROSITE" id="PS50943"/>
    </source>
</evidence>
<name>A0A2S6HUY7_9FIRM</name>
<comment type="caution">
    <text evidence="2">The sequence shown here is derived from an EMBL/GenBank/DDBJ whole genome shotgun (WGS) entry which is preliminary data.</text>
</comment>
<keyword evidence="3" id="KW-1185">Reference proteome</keyword>
<sequence length="160" mass="18063">MDIGQIIKQRREELGMSQEELANKAGYKSRSSINKIEVDGRGLPQSKITAIAKALRTTPASLMGWEETEVFALDHENSCLGESAREMLSNFQKLNESGQKEALKRVSEMVHIPQYTKADPVVRPLGTNSRSYLQPVAAHERTDIEVTEEMRQHDDAFFDE</sequence>
<evidence type="ECO:0000313" key="2">
    <source>
        <dbReference type="EMBL" id="PPK81648.1"/>
    </source>
</evidence>
<dbReference type="Gene3D" id="1.10.260.40">
    <property type="entry name" value="lambda repressor-like DNA-binding domains"/>
    <property type="match status" value="1"/>
</dbReference>
<reference evidence="2 3" key="1">
    <citation type="submission" date="2018-02" db="EMBL/GenBank/DDBJ databases">
        <title>Genomic Encyclopedia of Archaeal and Bacterial Type Strains, Phase II (KMG-II): from individual species to whole genera.</title>
        <authorList>
            <person name="Goeker M."/>
        </authorList>
    </citation>
    <scope>NUCLEOTIDE SEQUENCE [LARGE SCALE GENOMIC DNA]</scope>
    <source>
        <strain evidence="2 3">DSM 3808</strain>
    </source>
</reference>
<accession>A0A2S6HUY7</accession>
<dbReference type="CDD" id="cd00093">
    <property type="entry name" value="HTH_XRE"/>
    <property type="match status" value="1"/>
</dbReference>
<dbReference type="SUPFAM" id="SSF47413">
    <property type="entry name" value="lambda repressor-like DNA-binding domains"/>
    <property type="match status" value="1"/>
</dbReference>
<feature type="domain" description="HTH cro/C1-type" evidence="1">
    <location>
        <begin position="7"/>
        <end position="62"/>
    </location>
</feature>
<dbReference type="Proteomes" id="UP000237749">
    <property type="component" value="Unassembled WGS sequence"/>
</dbReference>
<dbReference type="PROSITE" id="PS50943">
    <property type="entry name" value="HTH_CROC1"/>
    <property type="match status" value="1"/>
</dbReference>
<dbReference type="OrthoDB" id="9805356at2"/>
<evidence type="ECO:0000313" key="3">
    <source>
        <dbReference type="Proteomes" id="UP000237749"/>
    </source>
</evidence>
<proteinExistence type="predicted"/>
<protein>
    <submittedName>
        <fullName evidence="2">Transcriptional regulator with XRE-family HTH domain</fullName>
    </submittedName>
</protein>